<dbReference type="CDD" id="cd03811">
    <property type="entry name" value="GT4_GT28_WabH-like"/>
    <property type="match status" value="1"/>
</dbReference>
<dbReference type="InterPro" id="IPR028098">
    <property type="entry name" value="Glyco_trans_4-like_N"/>
</dbReference>
<protein>
    <recommendedName>
        <fullName evidence="5">Glycosyl transferase family 1 domain-containing protein</fullName>
    </recommendedName>
</protein>
<feature type="transmembrane region" description="Helical" evidence="1">
    <location>
        <begin position="101"/>
        <end position="121"/>
    </location>
</feature>
<sequence>MKKKIIIFTYSLRIGGGAERIISSLTQKLSKKYEFYILTIQEFNNIYPIKGKYYSLNEKSMYFTKFLTYFKIYLLIRPIRFHKFIKSISPHLIISFLDLPNIYAIITKLLFSIKIPLIISIRCNPRRMYKKEMRYLNFLIRTLYPLKLVNKIITVSKGVEMILENDYSINKNKLKTIYNSIDIEKIIEMKGDRISKFNKLFHDTNIIKFITIGRLRKVKGHQYLIDAFYEVKKQVPNSKLIILGEGPLRHELEEKIKVMGLHNDVHLLGLKKNPYKYLAKSDIFVFSSKYEGFPNVLLEALACGLPIISTDCETGPREILGNGKYGILVNVMDIKDLKDKMILLAKNKDIKEKYSKISTERAKYFNIQKDLIKWINLIESEMKANI</sequence>
<organism evidence="4">
    <name type="scientific">marine sediment metagenome</name>
    <dbReference type="NCBI Taxonomy" id="412755"/>
    <lineage>
        <taxon>unclassified sequences</taxon>
        <taxon>metagenomes</taxon>
        <taxon>ecological metagenomes</taxon>
    </lineage>
</organism>
<reference evidence="4" key="1">
    <citation type="journal article" date="2015" name="Nature">
        <title>Complex archaea that bridge the gap between prokaryotes and eukaryotes.</title>
        <authorList>
            <person name="Spang A."/>
            <person name="Saw J.H."/>
            <person name="Jorgensen S.L."/>
            <person name="Zaremba-Niedzwiedzka K."/>
            <person name="Martijn J."/>
            <person name="Lind A.E."/>
            <person name="van Eijk R."/>
            <person name="Schleper C."/>
            <person name="Guy L."/>
            <person name="Ettema T.J."/>
        </authorList>
    </citation>
    <scope>NUCLEOTIDE SEQUENCE</scope>
</reference>
<evidence type="ECO:0000259" key="2">
    <source>
        <dbReference type="Pfam" id="PF00534"/>
    </source>
</evidence>
<feature type="domain" description="Glycosyltransferase subfamily 4-like N-terminal" evidence="3">
    <location>
        <begin position="16"/>
        <end position="184"/>
    </location>
</feature>
<name>A0A0F9JRK3_9ZZZZ</name>
<accession>A0A0F9JRK3</accession>
<evidence type="ECO:0000313" key="4">
    <source>
        <dbReference type="EMBL" id="KKM72514.1"/>
    </source>
</evidence>
<keyword evidence="1" id="KW-0472">Membrane</keyword>
<keyword evidence="1" id="KW-1133">Transmembrane helix</keyword>
<gene>
    <name evidence="4" type="ORF">LCGC14_1419760</name>
</gene>
<dbReference type="EMBL" id="LAZR01009455">
    <property type="protein sequence ID" value="KKM72514.1"/>
    <property type="molecule type" value="Genomic_DNA"/>
</dbReference>
<evidence type="ECO:0008006" key="5">
    <source>
        <dbReference type="Google" id="ProtNLM"/>
    </source>
</evidence>
<dbReference type="PANTHER" id="PTHR12526">
    <property type="entry name" value="GLYCOSYLTRANSFERASE"/>
    <property type="match status" value="1"/>
</dbReference>
<feature type="domain" description="Glycosyl transferase family 1" evidence="2">
    <location>
        <begin position="195"/>
        <end position="358"/>
    </location>
</feature>
<dbReference type="InterPro" id="IPR001296">
    <property type="entry name" value="Glyco_trans_1"/>
</dbReference>
<proteinExistence type="predicted"/>
<comment type="caution">
    <text evidence="4">The sequence shown here is derived from an EMBL/GenBank/DDBJ whole genome shotgun (WGS) entry which is preliminary data.</text>
</comment>
<dbReference type="PANTHER" id="PTHR12526:SF630">
    <property type="entry name" value="GLYCOSYLTRANSFERASE"/>
    <property type="match status" value="1"/>
</dbReference>
<evidence type="ECO:0000256" key="1">
    <source>
        <dbReference type="SAM" id="Phobius"/>
    </source>
</evidence>
<dbReference type="GO" id="GO:0016757">
    <property type="term" value="F:glycosyltransferase activity"/>
    <property type="evidence" value="ECO:0007669"/>
    <property type="project" value="InterPro"/>
</dbReference>
<dbReference type="SUPFAM" id="SSF53756">
    <property type="entry name" value="UDP-Glycosyltransferase/glycogen phosphorylase"/>
    <property type="match status" value="1"/>
</dbReference>
<dbReference type="AlphaFoldDB" id="A0A0F9JRK3"/>
<dbReference type="Pfam" id="PF13439">
    <property type="entry name" value="Glyco_transf_4"/>
    <property type="match status" value="1"/>
</dbReference>
<keyword evidence="1" id="KW-0812">Transmembrane</keyword>
<dbReference type="Gene3D" id="3.40.50.2000">
    <property type="entry name" value="Glycogen Phosphorylase B"/>
    <property type="match status" value="2"/>
</dbReference>
<feature type="transmembrane region" description="Helical" evidence="1">
    <location>
        <begin position="62"/>
        <end position="81"/>
    </location>
</feature>
<evidence type="ECO:0000259" key="3">
    <source>
        <dbReference type="Pfam" id="PF13439"/>
    </source>
</evidence>
<dbReference type="Pfam" id="PF00534">
    <property type="entry name" value="Glycos_transf_1"/>
    <property type="match status" value="1"/>
</dbReference>